<keyword evidence="2 4" id="KW-0238">DNA-binding</keyword>
<accession>A0A6N7Z5F5</accession>
<keyword evidence="1" id="KW-0805">Transcription regulation</keyword>
<dbReference type="InterPro" id="IPR009057">
    <property type="entry name" value="Homeodomain-like_sf"/>
</dbReference>
<dbReference type="OrthoDB" id="3217159at2"/>
<feature type="DNA-binding region" description="H-T-H motif" evidence="4">
    <location>
        <begin position="35"/>
        <end position="54"/>
    </location>
</feature>
<dbReference type="PANTHER" id="PTHR30055:SF234">
    <property type="entry name" value="HTH-TYPE TRANSCRIPTIONAL REGULATOR BETI"/>
    <property type="match status" value="1"/>
</dbReference>
<evidence type="ECO:0000256" key="4">
    <source>
        <dbReference type="PROSITE-ProRule" id="PRU00335"/>
    </source>
</evidence>
<dbReference type="GO" id="GO:0003700">
    <property type="term" value="F:DNA-binding transcription factor activity"/>
    <property type="evidence" value="ECO:0007669"/>
    <property type="project" value="TreeGrafter"/>
</dbReference>
<dbReference type="Pfam" id="PF00440">
    <property type="entry name" value="TetR_N"/>
    <property type="match status" value="1"/>
</dbReference>
<dbReference type="SUPFAM" id="SSF46689">
    <property type="entry name" value="Homeodomain-like"/>
    <property type="match status" value="1"/>
</dbReference>
<name>A0A6N7Z5F5_9PSEU</name>
<feature type="domain" description="HTH tetR-type" evidence="5">
    <location>
        <begin position="14"/>
        <end position="72"/>
    </location>
</feature>
<dbReference type="Proteomes" id="UP000440096">
    <property type="component" value="Unassembled WGS sequence"/>
</dbReference>
<proteinExistence type="predicted"/>
<reference evidence="6 7" key="1">
    <citation type="submission" date="2019-11" db="EMBL/GenBank/DDBJ databases">
        <title>Draft genome of Amycolatopsis RM579.</title>
        <authorList>
            <person name="Duangmal K."/>
            <person name="Mingma R."/>
        </authorList>
    </citation>
    <scope>NUCLEOTIDE SEQUENCE [LARGE SCALE GENOMIC DNA]</scope>
    <source>
        <strain evidence="6 7">RM579</strain>
    </source>
</reference>
<dbReference type="InterPro" id="IPR050109">
    <property type="entry name" value="HTH-type_TetR-like_transc_reg"/>
</dbReference>
<dbReference type="RefSeq" id="WP_154758008.1">
    <property type="nucleotide sequence ID" value="NZ_WMBA01000026.1"/>
</dbReference>
<keyword evidence="7" id="KW-1185">Reference proteome</keyword>
<evidence type="ECO:0000259" key="5">
    <source>
        <dbReference type="PROSITE" id="PS50977"/>
    </source>
</evidence>
<dbReference type="PROSITE" id="PS50977">
    <property type="entry name" value="HTH_TETR_2"/>
    <property type="match status" value="1"/>
</dbReference>
<evidence type="ECO:0000313" key="7">
    <source>
        <dbReference type="Proteomes" id="UP000440096"/>
    </source>
</evidence>
<dbReference type="AlphaFoldDB" id="A0A6N7Z5F5"/>
<keyword evidence="3" id="KW-0804">Transcription</keyword>
<comment type="caution">
    <text evidence="6">The sequence shown here is derived from an EMBL/GenBank/DDBJ whole genome shotgun (WGS) entry which is preliminary data.</text>
</comment>
<dbReference type="GO" id="GO:0000976">
    <property type="term" value="F:transcription cis-regulatory region binding"/>
    <property type="evidence" value="ECO:0007669"/>
    <property type="project" value="TreeGrafter"/>
</dbReference>
<sequence>MTSLDTGGRINQKRRTYNTILQAAAELVRTGRTVTMPEVAKAAMVSEATAYRYFPDLATLLQKAMAEQENDPAEALADAGDSTDPVARVAAVTGYLMRHVARFQQPVRTTIAATITDPAGAVATRRGFRFELIDLALEPWAATLPGDHPRLAQLKRDLAITMGAEPLFCLTDQCGLAIEEAITSIVHTATTLTRAAMREIQD</sequence>
<evidence type="ECO:0000256" key="1">
    <source>
        <dbReference type="ARBA" id="ARBA00023015"/>
    </source>
</evidence>
<evidence type="ECO:0000256" key="2">
    <source>
        <dbReference type="ARBA" id="ARBA00023125"/>
    </source>
</evidence>
<dbReference type="PANTHER" id="PTHR30055">
    <property type="entry name" value="HTH-TYPE TRANSCRIPTIONAL REGULATOR RUTR"/>
    <property type="match status" value="1"/>
</dbReference>
<protein>
    <submittedName>
        <fullName evidence="6">TetR family transcriptional regulator</fullName>
    </submittedName>
</protein>
<dbReference type="EMBL" id="WMBA01000026">
    <property type="protein sequence ID" value="MTD55814.1"/>
    <property type="molecule type" value="Genomic_DNA"/>
</dbReference>
<dbReference type="Gene3D" id="1.10.357.10">
    <property type="entry name" value="Tetracycline Repressor, domain 2"/>
    <property type="match status" value="1"/>
</dbReference>
<evidence type="ECO:0000256" key="3">
    <source>
        <dbReference type="ARBA" id="ARBA00023163"/>
    </source>
</evidence>
<dbReference type="InterPro" id="IPR001647">
    <property type="entry name" value="HTH_TetR"/>
</dbReference>
<gene>
    <name evidence="6" type="ORF">GKO32_17800</name>
</gene>
<organism evidence="6 7">
    <name type="scientific">Amycolatopsis pithecellobii</name>
    <dbReference type="NCBI Taxonomy" id="664692"/>
    <lineage>
        <taxon>Bacteria</taxon>
        <taxon>Bacillati</taxon>
        <taxon>Actinomycetota</taxon>
        <taxon>Actinomycetes</taxon>
        <taxon>Pseudonocardiales</taxon>
        <taxon>Pseudonocardiaceae</taxon>
        <taxon>Amycolatopsis</taxon>
    </lineage>
</organism>
<evidence type="ECO:0000313" key="6">
    <source>
        <dbReference type="EMBL" id="MTD55814.1"/>
    </source>
</evidence>